<proteinExistence type="predicted"/>
<accession>A0AC34R5Z4</accession>
<evidence type="ECO:0000313" key="2">
    <source>
        <dbReference type="WBParaSite" id="JU765_v2.g3621.t1"/>
    </source>
</evidence>
<dbReference type="WBParaSite" id="JU765_v2.g3621.t1">
    <property type="protein sequence ID" value="JU765_v2.g3621.t1"/>
    <property type="gene ID" value="JU765_v2.g3621"/>
</dbReference>
<evidence type="ECO:0000313" key="1">
    <source>
        <dbReference type="Proteomes" id="UP000887576"/>
    </source>
</evidence>
<reference evidence="2" key="1">
    <citation type="submission" date="2022-11" db="UniProtKB">
        <authorList>
            <consortium name="WormBaseParasite"/>
        </authorList>
    </citation>
    <scope>IDENTIFICATION</scope>
</reference>
<organism evidence="1 2">
    <name type="scientific">Panagrolaimus sp. JU765</name>
    <dbReference type="NCBI Taxonomy" id="591449"/>
    <lineage>
        <taxon>Eukaryota</taxon>
        <taxon>Metazoa</taxon>
        <taxon>Ecdysozoa</taxon>
        <taxon>Nematoda</taxon>
        <taxon>Chromadorea</taxon>
        <taxon>Rhabditida</taxon>
        <taxon>Tylenchina</taxon>
        <taxon>Panagrolaimomorpha</taxon>
        <taxon>Panagrolaimoidea</taxon>
        <taxon>Panagrolaimidae</taxon>
        <taxon>Panagrolaimus</taxon>
    </lineage>
</organism>
<sequence length="162" mass="19013">MSNQWDYRNPWDPRNLQITFPPNQFNKFDQYFWNQVKYTPNEAVEAGILDYTHGDFVKCLTQDFCVLPLVLSGLAFAYLATFVITLSVLYFVGVVYGLASKLFCTFYQMSYFVSSDRWKVDETQLDQLRKDILLSRDVANQRFQALDEDKVQINRLLNNFGL</sequence>
<protein>
    <submittedName>
        <fullName evidence="2">Uncharacterized protein</fullName>
    </submittedName>
</protein>
<dbReference type="Proteomes" id="UP000887576">
    <property type="component" value="Unplaced"/>
</dbReference>
<name>A0AC34R5Z4_9BILA</name>